<accession>A0A0K0FI12</accession>
<dbReference type="PROSITE" id="PS50097">
    <property type="entry name" value="BTB"/>
    <property type="match status" value="1"/>
</dbReference>
<dbReference type="PANTHER" id="PTHR24413">
    <property type="entry name" value="SPECKLE-TYPE POZ PROTEIN"/>
    <property type="match status" value="1"/>
</dbReference>
<evidence type="ECO:0000313" key="2">
    <source>
        <dbReference type="Proteomes" id="UP000035680"/>
    </source>
</evidence>
<dbReference type="SUPFAM" id="SSF49599">
    <property type="entry name" value="TRAF domain-like"/>
    <property type="match status" value="1"/>
</dbReference>
<dbReference type="STRING" id="75913.A0A0K0FI12"/>
<keyword evidence="2" id="KW-1185">Reference proteome</keyword>
<evidence type="ECO:0000259" key="1">
    <source>
        <dbReference type="PROSITE" id="PS50097"/>
    </source>
</evidence>
<reference evidence="3" key="2">
    <citation type="submission" date="2015-08" db="UniProtKB">
        <authorList>
            <consortium name="WormBaseParasite"/>
        </authorList>
    </citation>
    <scope>IDENTIFICATION</scope>
</reference>
<protein>
    <submittedName>
        <fullName evidence="3">Speckle-type POZ protein (inferred by orthology to a human protein)</fullName>
    </submittedName>
</protein>
<dbReference type="Gene3D" id="1.25.40.420">
    <property type="match status" value="1"/>
</dbReference>
<dbReference type="Gene3D" id="3.30.710.10">
    <property type="entry name" value="Potassium Channel Kv1.1, Chain A"/>
    <property type="match status" value="1"/>
</dbReference>
<organism evidence="2 3">
    <name type="scientific">Strongyloides venezuelensis</name>
    <name type="common">Threadworm</name>
    <dbReference type="NCBI Taxonomy" id="75913"/>
    <lineage>
        <taxon>Eukaryota</taxon>
        <taxon>Metazoa</taxon>
        <taxon>Ecdysozoa</taxon>
        <taxon>Nematoda</taxon>
        <taxon>Chromadorea</taxon>
        <taxon>Rhabditida</taxon>
        <taxon>Tylenchina</taxon>
        <taxon>Panagrolaimomorpha</taxon>
        <taxon>Strongyloidoidea</taxon>
        <taxon>Strongyloididae</taxon>
        <taxon>Strongyloides</taxon>
    </lineage>
</organism>
<dbReference type="InterPro" id="IPR008974">
    <property type="entry name" value="TRAF-like"/>
</dbReference>
<dbReference type="InterPro" id="IPR000210">
    <property type="entry name" value="BTB/POZ_dom"/>
</dbReference>
<name>A0A0K0FI12_STRVS</name>
<dbReference type="AlphaFoldDB" id="A0A0K0FI12"/>
<dbReference type="InterPro" id="IPR011333">
    <property type="entry name" value="SKP1/BTB/POZ_sf"/>
</dbReference>
<proteinExistence type="predicted"/>
<dbReference type="Proteomes" id="UP000035680">
    <property type="component" value="Unassembled WGS sequence"/>
</dbReference>
<reference evidence="2" key="1">
    <citation type="submission" date="2014-07" db="EMBL/GenBank/DDBJ databases">
        <authorList>
            <person name="Martin A.A"/>
            <person name="De Silva N."/>
        </authorList>
    </citation>
    <scope>NUCLEOTIDE SEQUENCE</scope>
</reference>
<sequence length="381" mass="44273">MDLSTLANSNIDFQNKNNVKRTSLMCTIEKFDSFGRFRRPCGRYFGFRANNRCSSDDLCDNCRQVKLIAENGHNSNIEMDLKVKCSLSISISPNSPSAMNRDYVSLLLQFKEFGHLKIIALCKFSILNKNGNEEYKSVVGVEKFDANKNSYYLQKFINMNELLQKQKILLADNKLTVFFEMFYLLSDAEYTYAVLERSRIEGPLNMFLNDMSKMLYSSKFYDCIIKVGNSEINVHKCILATRSKVFRLMLENKLTEHESNIIEMNDFRLDVVKEMVNYLYTGRSPKIDKMAFEMLEIAETYKLAGLKMIATESLLNILNLENVCDYLEKSEICSAEILKEFCLRYIYLNADEIIKSEKWSKIVNLYPLLLDRIFKIAVSKK</sequence>
<evidence type="ECO:0000313" key="3">
    <source>
        <dbReference type="WBParaSite" id="SVE_0853000.1"/>
    </source>
</evidence>
<dbReference type="SMART" id="SM00225">
    <property type="entry name" value="BTB"/>
    <property type="match status" value="1"/>
</dbReference>
<dbReference type="Pfam" id="PF00651">
    <property type="entry name" value="BTB"/>
    <property type="match status" value="1"/>
</dbReference>
<dbReference type="WBParaSite" id="SVE_0853000.1">
    <property type="protein sequence ID" value="SVE_0853000.1"/>
    <property type="gene ID" value="SVE_0853000"/>
</dbReference>
<dbReference type="Gene3D" id="2.60.210.10">
    <property type="entry name" value="Apoptosis, Tumor Necrosis Factor Receptor Associated Protein 2, Chain A"/>
    <property type="match status" value="1"/>
</dbReference>
<feature type="domain" description="BTB" evidence="1">
    <location>
        <begin position="221"/>
        <end position="283"/>
    </location>
</feature>
<dbReference type="SUPFAM" id="SSF54695">
    <property type="entry name" value="POZ domain"/>
    <property type="match status" value="1"/>
</dbReference>